<dbReference type="GO" id="GO:0005783">
    <property type="term" value="C:endoplasmic reticulum"/>
    <property type="evidence" value="ECO:0007669"/>
    <property type="project" value="TreeGrafter"/>
</dbReference>
<feature type="chain" id="PRO_5019229945" evidence="1">
    <location>
        <begin position="19"/>
        <end position="396"/>
    </location>
</feature>
<dbReference type="InParanoid" id="A0A448YM57"/>
<sequence>MNPLLSLGLLASAVLVGAIENPAVYRPAHSADVVKTISQGDSILNLADDFGIASFYTIDDAADLDALSIGKSDESSQAGKLVIVVNGVDKPDSFFDGISPLFTVDTKDDRSNGKFKQFLAEIPSKIQLVTPLSEKKVSAEITIFSKAKEFTSKIPTDLDALWVSLKEAYGRYSKFNKRSVSVINDDQFVKEMTQLHYFLTKELESLPDGSVVTVNLNSLLSVFKKTGLNSRTYNTCKQMISNLLSQLQGDSSVDTTIIALPLDQQLLSFKFKQEQKKANHLLRKRESVKQQYQTCYTGQEQCIDGTGSCSGHGTCTLIGKCWTCVCSATVEDGLTSQWGGQACQKEDISSQFHLLFWTTLFTCFVVAAGIKFMYDCGDAKLPGVLLAATVQTKRSQ</sequence>
<dbReference type="InterPro" id="IPR024382">
    <property type="entry name" value="Vps3844_C"/>
</dbReference>
<dbReference type="STRING" id="13370.A0A448YM57"/>
<proteinExistence type="predicted"/>
<gene>
    <name evidence="3" type="ORF">BRENAR_LOCUS2675</name>
</gene>
<dbReference type="Pfam" id="PF12955">
    <property type="entry name" value="Vps3844_C"/>
    <property type="match status" value="1"/>
</dbReference>
<protein>
    <submittedName>
        <fullName evidence="3">DEKNAAC102893</fullName>
    </submittedName>
</protein>
<feature type="domain" description="Vacuolar sorting protein Vps3844 C-terminal" evidence="2">
    <location>
        <begin position="295"/>
        <end position="387"/>
    </location>
</feature>
<dbReference type="OrthoDB" id="5583277at2759"/>
<evidence type="ECO:0000313" key="4">
    <source>
        <dbReference type="Proteomes" id="UP000290900"/>
    </source>
</evidence>
<name>A0A448YM57_BRENA</name>
<keyword evidence="4" id="KW-1185">Reference proteome</keyword>
<reference evidence="3 4" key="1">
    <citation type="submission" date="2018-12" db="EMBL/GenBank/DDBJ databases">
        <authorList>
            <person name="Tiukova I."/>
            <person name="Dainat J."/>
        </authorList>
    </citation>
    <scope>NUCLEOTIDE SEQUENCE [LARGE SCALE GENOMIC DNA]</scope>
</reference>
<evidence type="ECO:0000313" key="3">
    <source>
        <dbReference type="EMBL" id="VEU21943.1"/>
    </source>
</evidence>
<dbReference type="InterPro" id="IPR053065">
    <property type="entry name" value="Archenteron_Induction-Rel"/>
</dbReference>
<evidence type="ECO:0000259" key="2">
    <source>
        <dbReference type="Pfam" id="PF12955"/>
    </source>
</evidence>
<dbReference type="Proteomes" id="UP000290900">
    <property type="component" value="Unassembled WGS sequence"/>
</dbReference>
<evidence type="ECO:0000256" key="1">
    <source>
        <dbReference type="SAM" id="SignalP"/>
    </source>
</evidence>
<keyword evidence="1" id="KW-0732">Signal</keyword>
<accession>A0A448YM57</accession>
<dbReference type="EMBL" id="CAACVR010000014">
    <property type="protein sequence ID" value="VEU21943.1"/>
    <property type="molecule type" value="Genomic_DNA"/>
</dbReference>
<feature type="signal peptide" evidence="1">
    <location>
        <begin position="1"/>
        <end position="18"/>
    </location>
</feature>
<dbReference type="AlphaFoldDB" id="A0A448YM57"/>
<dbReference type="PANTHER" id="PTHR36853:SF1">
    <property type="entry name" value="DUF3844 DOMAIN-CONTAINING PROTEIN"/>
    <property type="match status" value="1"/>
</dbReference>
<dbReference type="PANTHER" id="PTHR36853">
    <property type="entry name" value="EXPRESSED PROTEIN"/>
    <property type="match status" value="1"/>
</dbReference>
<organism evidence="3 4">
    <name type="scientific">Brettanomyces naardenensis</name>
    <name type="common">Yeast</name>
    <dbReference type="NCBI Taxonomy" id="13370"/>
    <lineage>
        <taxon>Eukaryota</taxon>
        <taxon>Fungi</taxon>
        <taxon>Dikarya</taxon>
        <taxon>Ascomycota</taxon>
        <taxon>Saccharomycotina</taxon>
        <taxon>Pichiomycetes</taxon>
        <taxon>Pichiales</taxon>
        <taxon>Pichiaceae</taxon>
        <taxon>Brettanomyces</taxon>
    </lineage>
</organism>